<keyword evidence="4" id="KW-0012">Acyltransferase</keyword>
<dbReference type="GO" id="GO:0042619">
    <property type="term" value="P:poly-hydroxybutyrate biosynthetic process"/>
    <property type="evidence" value="ECO:0007669"/>
    <property type="project" value="InterPro"/>
</dbReference>
<dbReference type="NCBIfam" id="TIGR01838">
    <property type="entry name" value="PHA_synth_I"/>
    <property type="match status" value="1"/>
</dbReference>
<evidence type="ECO:0000256" key="3">
    <source>
        <dbReference type="ARBA" id="ARBA00022679"/>
    </source>
</evidence>
<dbReference type="PANTHER" id="PTHR36837">
    <property type="entry name" value="POLY(3-HYDROXYALKANOATE) POLYMERASE SUBUNIT PHAC"/>
    <property type="match status" value="1"/>
</dbReference>
<evidence type="ECO:0000256" key="2">
    <source>
        <dbReference type="ARBA" id="ARBA00022490"/>
    </source>
</evidence>
<keyword evidence="3" id="KW-0808">Transferase</keyword>
<dbReference type="Gene3D" id="3.40.50.1820">
    <property type="entry name" value="alpha/beta hydrolase"/>
    <property type="match status" value="1"/>
</dbReference>
<feature type="domain" description="Poly-beta-hydroxybutyrate polymerase N-terminal" evidence="6">
    <location>
        <begin position="153"/>
        <end position="325"/>
    </location>
</feature>
<dbReference type="OrthoDB" id="7208816at2"/>
<accession>A0A444LCR8</accession>
<dbReference type="InterPro" id="IPR029058">
    <property type="entry name" value="AB_hydrolase_fold"/>
</dbReference>
<feature type="region of interest" description="Disordered" evidence="5">
    <location>
        <begin position="18"/>
        <end position="43"/>
    </location>
</feature>
<dbReference type="InterPro" id="IPR010941">
    <property type="entry name" value="PhaC_N"/>
</dbReference>
<dbReference type="GO" id="GO:0005737">
    <property type="term" value="C:cytoplasm"/>
    <property type="evidence" value="ECO:0007669"/>
    <property type="project" value="UniProtKB-SubCell"/>
</dbReference>
<evidence type="ECO:0000313" key="7">
    <source>
        <dbReference type="EMBL" id="RWX75641.1"/>
    </source>
</evidence>
<sequence length="643" mass="71202">MPVAGTCIRFRAQCTNENNQQPVERPHVADKTEEKGAAGADFPGFDPKSVEAYLVKDPQALATNLAKAMENLGQAASAWLEPRESGKSGDSLADPFVDAVRTLSKVAEYWISEPQRTLEAQTLLLSSYIGIWTRSLNQFAGKPVEPEPEPPRKDRRFTDEDWTSNPFFAFLKQTYLVTTAWAEKLVTEAEGLDDSTREKALFYLKQVTAALSPSNFAFTNPEVYRQTVATSGANLVAGMRMLAEDIAAGGGQLRLRHTDATRFAIGHNMALTPGKVVARNELCEILQYEPTTETVLKRPLLIVPPWINKFYILDLTPEKSFIKWCVDQGHTVFVISWVNPDSSHAAMGWESYMSEGIDFALDTIEAVTSEPEVNAIGYCVGGTLLAATLAYHAQKKKNRRVASATFLTAQVDFTHAGDLKIFVDEDQIATLEKHMETTGYLAAAKMVSVFNMLRASELIWPYVVNNYLKGREPPPFDLLYWNSDATRLTAANHAYYLRNCYLNNRLSKGEMTLAGTVVSLEDITLPVFNLATREDHIAPAKSVFLGSALFGGPVEFVLSASGHIAGVINPPERKKYQFWTGGKPEGTFEDWMAAAQETKGSWWPHWQKWIEDKSNERVAARKPGGSALTPLGDAPGTYVLVRA</sequence>
<evidence type="ECO:0000256" key="1">
    <source>
        <dbReference type="ARBA" id="ARBA00004496"/>
    </source>
</evidence>
<keyword evidence="2" id="KW-0963">Cytoplasm</keyword>
<comment type="subcellular location">
    <subcellularLocation>
        <location evidence="1">Cytoplasm</location>
    </subcellularLocation>
</comment>
<dbReference type="PANTHER" id="PTHR36837:SF5">
    <property type="entry name" value="POLY-3-HYDROXYBUTYRATE SYNTHASE"/>
    <property type="match status" value="1"/>
</dbReference>
<protein>
    <submittedName>
        <fullName evidence="7">Class I poly(R)-hydroxyalkanoic acid synthase</fullName>
    </submittedName>
</protein>
<dbReference type="SUPFAM" id="SSF53474">
    <property type="entry name" value="alpha/beta-Hydrolases"/>
    <property type="match status" value="1"/>
</dbReference>
<dbReference type="InterPro" id="IPR051321">
    <property type="entry name" value="PHA/PHB_synthase"/>
</dbReference>
<dbReference type="EMBL" id="SBIP01000004">
    <property type="protein sequence ID" value="RWX75641.1"/>
    <property type="molecule type" value="Genomic_DNA"/>
</dbReference>
<dbReference type="GO" id="GO:0016746">
    <property type="term" value="F:acyltransferase activity"/>
    <property type="evidence" value="ECO:0007669"/>
    <property type="project" value="UniProtKB-KW"/>
</dbReference>
<evidence type="ECO:0000256" key="5">
    <source>
        <dbReference type="SAM" id="MobiDB-lite"/>
    </source>
</evidence>
<feature type="compositionally biased region" description="Basic and acidic residues" evidence="5">
    <location>
        <begin position="149"/>
        <end position="159"/>
    </location>
</feature>
<dbReference type="Pfam" id="PF07167">
    <property type="entry name" value="PhaC_N"/>
    <property type="match status" value="1"/>
</dbReference>
<evidence type="ECO:0000313" key="8">
    <source>
        <dbReference type="Proteomes" id="UP000287687"/>
    </source>
</evidence>
<feature type="region of interest" description="Disordered" evidence="5">
    <location>
        <begin position="140"/>
        <end position="160"/>
    </location>
</feature>
<organism evidence="7 8">
    <name type="scientific">Neorhizobium lilium</name>
    <dbReference type="NCBI Taxonomy" id="2503024"/>
    <lineage>
        <taxon>Bacteria</taxon>
        <taxon>Pseudomonadati</taxon>
        <taxon>Pseudomonadota</taxon>
        <taxon>Alphaproteobacteria</taxon>
        <taxon>Hyphomicrobiales</taxon>
        <taxon>Rhizobiaceae</taxon>
        <taxon>Rhizobium/Agrobacterium group</taxon>
        <taxon>Neorhizobium</taxon>
    </lineage>
</organism>
<dbReference type="Proteomes" id="UP000287687">
    <property type="component" value="Unassembled WGS sequence"/>
</dbReference>
<dbReference type="InterPro" id="IPR010963">
    <property type="entry name" value="PHA_synth_I"/>
</dbReference>
<comment type="caution">
    <text evidence="7">The sequence shown here is derived from an EMBL/GenBank/DDBJ whole genome shotgun (WGS) entry which is preliminary data.</text>
</comment>
<keyword evidence="8" id="KW-1185">Reference proteome</keyword>
<gene>
    <name evidence="7" type="primary">phaC</name>
    <name evidence="7" type="ORF">EPK99_18285</name>
</gene>
<reference evidence="7 8" key="1">
    <citation type="submission" date="2019-01" db="EMBL/GenBank/DDBJ databases">
        <title>The draft genome of Rhizobium sp. 24NR.</title>
        <authorList>
            <person name="Liu L."/>
            <person name="Liang L."/>
            <person name="Shi S."/>
            <person name="Xu L."/>
            <person name="Wang X."/>
            <person name="Li L."/>
            <person name="Zhang X."/>
        </authorList>
    </citation>
    <scope>NUCLEOTIDE SEQUENCE [LARGE SCALE GENOMIC DNA]</scope>
    <source>
        <strain evidence="7 8">24NR</strain>
    </source>
</reference>
<feature type="compositionally biased region" description="Basic and acidic residues" evidence="5">
    <location>
        <begin position="24"/>
        <end position="36"/>
    </location>
</feature>
<name>A0A444LCR8_9HYPH</name>
<proteinExistence type="predicted"/>
<evidence type="ECO:0000256" key="4">
    <source>
        <dbReference type="ARBA" id="ARBA00023315"/>
    </source>
</evidence>
<dbReference type="AlphaFoldDB" id="A0A444LCR8"/>
<evidence type="ECO:0000259" key="6">
    <source>
        <dbReference type="Pfam" id="PF07167"/>
    </source>
</evidence>